<dbReference type="Proteomes" id="UP000324222">
    <property type="component" value="Unassembled WGS sequence"/>
</dbReference>
<dbReference type="AlphaFoldDB" id="A0A5B7HXF5"/>
<accession>A0A5B7HXF5</accession>
<keyword evidence="3" id="KW-1185">Reference proteome</keyword>
<proteinExistence type="predicted"/>
<protein>
    <submittedName>
        <fullName evidence="2">Uncharacterized protein</fullName>
    </submittedName>
</protein>
<feature type="compositionally biased region" description="Pro residues" evidence="1">
    <location>
        <begin position="43"/>
        <end position="55"/>
    </location>
</feature>
<dbReference type="OrthoDB" id="8693905at2759"/>
<feature type="region of interest" description="Disordered" evidence="1">
    <location>
        <begin position="39"/>
        <end position="60"/>
    </location>
</feature>
<comment type="caution">
    <text evidence="2">The sequence shown here is derived from an EMBL/GenBank/DDBJ whole genome shotgun (WGS) entry which is preliminary data.</text>
</comment>
<gene>
    <name evidence="2" type="ORF">E2C01_071607</name>
</gene>
<name>A0A5B7HXF5_PORTR</name>
<evidence type="ECO:0000313" key="3">
    <source>
        <dbReference type="Proteomes" id="UP000324222"/>
    </source>
</evidence>
<dbReference type="EMBL" id="VSRR010045152">
    <property type="protein sequence ID" value="MPC77160.1"/>
    <property type="molecule type" value="Genomic_DNA"/>
</dbReference>
<evidence type="ECO:0000256" key="1">
    <source>
        <dbReference type="SAM" id="MobiDB-lite"/>
    </source>
</evidence>
<sequence length="133" mass="14732">MECSDVVSTCWCFKSVVVWLRSLVGVEVDKPQLTPILLRRLPPKPPPLPPPPPRPLTDTTTSVAASTCCTSFISSPPPASFPVTPPRPGHHRQRLLPAVVDITMAFKYVCDSTDGLINPFSSGTHYYLEYWVR</sequence>
<organism evidence="2 3">
    <name type="scientific">Portunus trituberculatus</name>
    <name type="common">Swimming crab</name>
    <name type="synonym">Neptunus trituberculatus</name>
    <dbReference type="NCBI Taxonomy" id="210409"/>
    <lineage>
        <taxon>Eukaryota</taxon>
        <taxon>Metazoa</taxon>
        <taxon>Ecdysozoa</taxon>
        <taxon>Arthropoda</taxon>
        <taxon>Crustacea</taxon>
        <taxon>Multicrustacea</taxon>
        <taxon>Malacostraca</taxon>
        <taxon>Eumalacostraca</taxon>
        <taxon>Eucarida</taxon>
        <taxon>Decapoda</taxon>
        <taxon>Pleocyemata</taxon>
        <taxon>Brachyura</taxon>
        <taxon>Eubrachyura</taxon>
        <taxon>Portunoidea</taxon>
        <taxon>Portunidae</taxon>
        <taxon>Portuninae</taxon>
        <taxon>Portunus</taxon>
    </lineage>
</organism>
<reference evidence="2 3" key="1">
    <citation type="submission" date="2019-05" db="EMBL/GenBank/DDBJ databases">
        <title>Another draft genome of Portunus trituberculatus and its Hox gene families provides insights of decapod evolution.</title>
        <authorList>
            <person name="Jeong J.-H."/>
            <person name="Song I."/>
            <person name="Kim S."/>
            <person name="Choi T."/>
            <person name="Kim D."/>
            <person name="Ryu S."/>
            <person name="Kim W."/>
        </authorList>
    </citation>
    <scope>NUCLEOTIDE SEQUENCE [LARGE SCALE GENOMIC DNA]</scope>
    <source>
        <tissue evidence="2">Muscle</tissue>
    </source>
</reference>
<evidence type="ECO:0000313" key="2">
    <source>
        <dbReference type="EMBL" id="MPC77160.1"/>
    </source>
</evidence>